<name>A0A0V0QJS4_PSEPJ</name>
<comment type="similarity">
    <text evidence="2 6">Belongs to the peroxisomal membrane protein PXMP2/4 family.</text>
</comment>
<evidence type="ECO:0000313" key="7">
    <source>
        <dbReference type="EMBL" id="KRX02427.1"/>
    </source>
</evidence>
<evidence type="ECO:0000256" key="4">
    <source>
        <dbReference type="ARBA" id="ARBA00022989"/>
    </source>
</evidence>
<feature type="transmembrane region" description="Helical" evidence="6">
    <location>
        <begin position="93"/>
        <end position="118"/>
    </location>
</feature>
<keyword evidence="8" id="KW-1185">Reference proteome</keyword>
<dbReference type="AlphaFoldDB" id="A0A0V0QJS4"/>
<accession>A0A0V0QJS4</accession>
<dbReference type="InterPro" id="IPR007248">
    <property type="entry name" value="Mpv17_PMP22"/>
</dbReference>
<evidence type="ECO:0000256" key="6">
    <source>
        <dbReference type="RuleBase" id="RU363053"/>
    </source>
</evidence>
<protein>
    <recommendedName>
        <fullName evidence="9">Mpv17/PMP22</fullName>
    </recommendedName>
</protein>
<evidence type="ECO:0008006" key="9">
    <source>
        <dbReference type="Google" id="ProtNLM"/>
    </source>
</evidence>
<sequence length="186" mass="21002">MVFHIYTGLLTSHPIITKTVTSGLLFGLGDVICQQLIEKKSHQGEHKHNWTRTRNFAIMGTIMGPIFHGWYGVLNQLTVSGPLRGLPKLPQTIGTMLVDQTTFAFAANIIFFCGLNVLETGQFQKGVNQGLGQFQQKWWDVMTSNWTIWPAAQMINFYFIPLQFRVLWANGVGLAWNVVLSYLANK</sequence>
<dbReference type="InParanoid" id="A0A0V0QJS4"/>
<keyword evidence="4 6" id="KW-1133">Transmembrane helix</keyword>
<feature type="transmembrane region" description="Helical" evidence="6">
    <location>
        <begin position="56"/>
        <end position="73"/>
    </location>
</feature>
<comment type="subcellular location">
    <subcellularLocation>
        <location evidence="1">Membrane</location>
        <topology evidence="1">Multi-pass membrane protein</topology>
    </subcellularLocation>
</comment>
<gene>
    <name evidence="7" type="ORF">PPERSA_10044</name>
</gene>
<dbReference type="Pfam" id="PF04117">
    <property type="entry name" value="Mpv17_PMP22"/>
    <property type="match status" value="1"/>
</dbReference>
<dbReference type="GO" id="GO:0005737">
    <property type="term" value="C:cytoplasm"/>
    <property type="evidence" value="ECO:0007669"/>
    <property type="project" value="TreeGrafter"/>
</dbReference>
<proteinExistence type="inferred from homology"/>
<dbReference type="Proteomes" id="UP000054937">
    <property type="component" value="Unassembled WGS sequence"/>
</dbReference>
<dbReference type="PANTHER" id="PTHR11266">
    <property type="entry name" value="PEROXISOMAL MEMBRANE PROTEIN 2, PXMP2 MPV17"/>
    <property type="match status" value="1"/>
</dbReference>
<dbReference type="GO" id="GO:0016020">
    <property type="term" value="C:membrane"/>
    <property type="evidence" value="ECO:0007669"/>
    <property type="project" value="UniProtKB-SubCell"/>
</dbReference>
<evidence type="ECO:0000256" key="5">
    <source>
        <dbReference type="ARBA" id="ARBA00023136"/>
    </source>
</evidence>
<dbReference type="PANTHER" id="PTHR11266:SF17">
    <property type="entry name" value="PROTEIN MPV17"/>
    <property type="match status" value="1"/>
</dbReference>
<evidence type="ECO:0000256" key="2">
    <source>
        <dbReference type="ARBA" id="ARBA00006824"/>
    </source>
</evidence>
<dbReference type="OMA" id="AYMKTRH"/>
<evidence type="ECO:0000313" key="8">
    <source>
        <dbReference type="Proteomes" id="UP000054937"/>
    </source>
</evidence>
<comment type="caution">
    <text evidence="7">The sequence shown here is derived from an EMBL/GenBank/DDBJ whole genome shotgun (WGS) entry which is preliminary data.</text>
</comment>
<evidence type="ECO:0000256" key="1">
    <source>
        <dbReference type="ARBA" id="ARBA00004141"/>
    </source>
</evidence>
<evidence type="ECO:0000256" key="3">
    <source>
        <dbReference type="ARBA" id="ARBA00022692"/>
    </source>
</evidence>
<organism evidence="7 8">
    <name type="scientific">Pseudocohnilembus persalinus</name>
    <name type="common">Ciliate</name>
    <dbReference type="NCBI Taxonomy" id="266149"/>
    <lineage>
        <taxon>Eukaryota</taxon>
        <taxon>Sar</taxon>
        <taxon>Alveolata</taxon>
        <taxon>Ciliophora</taxon>
        <taxon>Intramacronucleata</taxon>
        <taxon>Oligohymenophorea</taxon>
        <taxon>Scuticociliatia</taxon>
        <taxon>Philasterida</taxon>
        <taxon>Pseudocohnilembidae</taxon>
        <taxon>Pseudocohnilembus</taxon>
    </lineage>
</organism>
<dbReference type="OrthoDB" id="310747at2759"/>
<dbReference type="EMBL" id="LDAU01000155">
    <property type="protein sequence ID" value="KRX02427.1"/>
    <property type="molecule type" value="Genomic_DNA"/>
</dbReference>
<keyword evidence="3 6" id="KW-0812">Transmembrane</keyword>
<keyword evidence="5 6" id="KW-0472">Membrane</keyword>
<reference evidence="7 8" key="1">
    <citation type="journal article" date="2015" name="Sci. Rep.">
        <title>Genome of the facultative scuticociliatosis pathogen Pseudocohnilembus persalinus provides insight into its virulence through horizontal gene transfer.</title>
        <authorList>
            <person name="Xiong J."/>
            <person name="Wang G."/>
            <person name="Cheng J."/>
            <person name="Tian M."/>
            <person name="Pan X."/>
            <person name="Warren A."/>
            <person name="Jiang C."/>
            <person name="Yuan D."/>
            <person name="Miao W."/>
        </authorList>
    </citation>
    <scope>NUCLEOTIDE SEQUENCE [LARGE SCALE GENOMIC DNA]</scope>
    <source>
        <strain evidence="7">36N120E</strain>
    </source>
</reference>